<feature type="non-terminal residue" evidence="1">
    <location>
        <position position="1"/>
    </location>
</feature>
<organism evidence="1 2">
    <name type="scientific">Hebeloma cylindrosporum</name>
    <dbReference type="NCBI Taxonomy" id="76867"/>
    <lineage>
        <taxon>Eukaryota</taxon>
        <taxon>Fungi</taxon>
        <taxon>Dikarya</taxon>
        <taxon>Basidiomycota</taxon>
        <taxon>Agaricomycotina</taxon>
        <taxon>Agaricomycetes</taxon>
        <taxon>Agaricomycetidae</taxon>
        <taxon>Agaricales</taxon>
        <taxon>Agaricineae</taxon>
        <taxon>Hymenogastraceae</taxon>
        <taxon>Hebeloma</taxon>
    </lineage>
</organism>
<name>A0A0C3BSA5_HEBCY</name>
<sequence length="152" mass="17264">SIIIDLYAMDIRSDEERNIRATKPFIHQIRLHGPQGEVVRVWALFDEGAMREAMSTTAFEKAKHRLGQMLPSEIFLRMADGSIVKSLGTWEGEIEVEGVRVYGSFEIFDSRGNWDFLFSKRLLTAFKAVHDYGEDKVTVQGTGGLTVLRNQI</sequence>
<dbReference type="EMBL" id="KN831840">
    <property type="protein sequence ID" value="KIM34954.1"/>
    <property type="molecule type" value="Genomic_DNA"/>
</dbReference>
<dbReference type="OrthoDB" id="2919534at2759"/>
<dbReference type="Gene3D" id="2.40.70.10">
    <property type="entry name" value="Acid Proteases"/>
    <property type="match status" value="1"/>
</dbReference>
<dbReference type="Proteomes" id="UP000053424">
    <property type="component" value="Unassembled WGS sequence"/>
</dbReference>
<accession>A0A0C3BSA5</accession>
<proteinExistence type="predicted"/>
<protein>
    <submittedName>
        <fullName evidence="1">Uncharacterized protein</fullName>
    </submittedName>
</protein>
<keyword evidence="2" id="KW-1185">Reference proteome</keyword>
<reference evidence="2" key="2">
    <citation type="submission" date="2015-01" db="EMBL/GenBank/DDBJ databases">
        <title>Evolutionary Origins and Diversification of the Mycorrhizal Mutualists.</title>
        <authorList>
            <consortium name="DOE Joint Genome Institute"/>
            <consortium name="Mycorrhizal Genomics Consortium"/>
            <person name="Kohler A."/>
            <person name="Kuo A."/>
            <person name="Nagy L.G."/>
            <person name="Floudas D."/>
            <person name="Copeland A."/>
            <person name="Barry K.W."/>
            <person name="Cichocki N."/>
            <person name="Veneault-Fourrey C."/>
            <person name="LaButti K."/>
            <person name="Lindquist E.A."/>
            <person name="Lipzen A."/>
            <person name="Lundell T."/>
            <person name="Morin E."/>
            <person name="Murat C."/>
            <person name="Riley R."/>
            <person name="Ohm R."/>
            <person name="Sun H."/>
            <person name="Tunlid A."/>
            <person name="Henrissat B."/>
            <person name="Grigoriev I.V."/>
            <person name="Hibbett D.S."/>
            <person name="Martin F."/>
        </authorList>
    </citation>
    <scope>NUCLEOTIDE SEQUENCE [LARGE SCALE GENOMIC DNA]</scope>
    <source>
        <strain evidence="2">h7</strain>
    </source>
</reference>
<evidence type="ECO:0000313" key="1">
    <source>
        <dbReference type="EMBL" id="KIM34954.1"/>
    </source>
</evidence>
<dbReference type="HOGENOM" id="CLU_097628_1_0_1"/>
<evidence type="ECO:0000313" key="2">
    <source>
        <dbReference type="Proteomes" id="UP000053424"/>
    </source>
</evidence>
<feature type="non-terminal residue" evidence="1">
    <location>
        <position position="152"/>
    </location>
</feature>
<dbReference type="AlphaFoldDB" id="A0A0C3BSA5"/>
<reference evidence="1 2" key="1">
    <citation type="submission" date="2014-04" db="EMBL/GenBank/DDBJ databases">
        <authorList>
            <consortium name="DOE Joint Genome Institute"/>
            <person name="Kuo A."/>
            <person name="Gay G."/>
            <person name="Dore J."/>
            <person name="Kohler A."/>
            <person name="Nagy L.G."/>
            <person name="Floudas D."/>
            <person name="Copeland A."/>
            <person name="Barry K.W."/>
            <person name="Cichocki N."/>
            <person name="Veneault-Fourrey C."/>
            <person name="LaButti K."/>
            <person name="Lindquist E.A."/>
            <person name="Lipzen A."/>
            <person name="Lundell T."/>
            <person name="Morin E."/>
            <person name="Murat C."/>
            <person name="Sun H."/>
            <person name="Tunlid A."/>
            <person name="Henrissat B."/>
            <person name="Grigoriev I.V."/>
            <person name="Hibbett D.S."/>
            <person name="Martin F."/>
            <person name="Nordberg H.P."/>
            <person name="Cantor M.N."/>
            <person name="Hua S.X."/>
        </authorList>
    </citation>
    <scope>NUCLEOTIDE SEQUENCE [LARGE SCALE GENOMIC DNA]</scope>
    <source>
        <strain evidence="2">h7</strain>
    </source>
</reference>
<gene>
    <name evidence="1" type="ORF">M413DRAFT_43313</name>
</gene>
<dbReference type="InterPro" id="IPR021109">
    <property type="entry name" value="Peptidase_aspartic_dom_sf"/>
</dbReference>